<evidence type="ECO:0000313" key="9">
    <source>
        <dbReference type="EMBL" id="CAJ0578525.1"/>
    </source>
</evidence>
<keyword evidence="4 5" id="KW-0175">Coiled coil</keyword>
<keyword evidence="10" id="KW-1185">Reference proteome</keyword>
<comment type="caution">
    <text evidence="9">The sequence shown here is derived from an EMBL/GenBank/DDBJ whole genome shotgun (WGS) entry which is preliminary data.</text>
</comment>
<dbReference type="Proteomes" id="UP001177023">
    <property type="component" value="Unassembled WGS sequence"/>
</dbReference>
<dbReference type="InterPro" id="IPR039911">
    <property type="entry name" value="JIP3/JIP4"/>
</dbReference>
<dbReference type="FunFam" id="1.20.5.1000:FF:000001">
    <property type="entry name" value="C-Jun-amino-terminal kinase-interacting protein 3 isoform X2"/>
    <property type="match status" value="1"/>
</dbReference>
<reference evidence="9" key="1">
    <citation type="submission" date="2023-06" db="EMBL/GenBank/DDBJ databases">
        <authorList>
            <person name="Delattre M."/>
        </authorList>
    </citation>
    <scope>NUCLEOTIDE SEQUENCE</scope>
    <source>
        <strain evidence="9">AF72</strain>
    </source>
</reference>
<feature type="region of interest" description="Disordered" evidence="6">
    <location>
        <begin position="35"/>
        <end position="66"/>
    </location>
</feature>
<comment type="subcellular location">
    <subcellularLocation>
        <location evidence="1">Cytoplasm</location>
    </subcellularLocation>
</comment>
<feature type="compositionally biased region" description="Basic and acidic residues" evidence="6">
    <location>
        <begin position="444"/>
        <end position="454"/>
    </location>
</feature>
<organism evidence="9 10">
    <name type="scientific">Mesorhabditis spiculigera</name>
    <dbReference type="NCBI Taxonomy" id="96644"/>
    <lineage>
        <taxon>Eukaryota</taxon>
        <taxon>Metazoa</taxon>
        <taxon>Ecdysozoa</taxon>
        <taxon>Nematoda</taxon>
        <taxon>Chromadorea</taxon>
        <taxon>Rhabditida</taxon>
        <taxon>Rhabditina</taxon>
        <taxon>Rhabditomorpha</taxon>
        <taxon>Rhabditoidea</taxon>
        <taxon>Rhabditidae</taxon>
        <taxon>Mesorhabditinae</taxon>
        <taxon>Mesorhabditis</taxon>
    </lineage>
</organism>
<dbReference type="Gene3D" id="1.20.5.1000">
    <property type="entry name" value="arf6 gtpase in complex with a specific effector, jip4"/>
    <property type="match status" value="1"/>
</dbReference>
<dbReference type="Gene3D" id="2.130.10.10">
    <property type="entry name" value="YVTN repeat-like/Quinoprotein amine dehydrogenase"/>
    <property type="match status" value="1"/>
</dbReference>
<dbReference type="SUPFAM" id="SSF50998">
    <property type="entry name" value="Quinoprotein alcohol dehydrogenase-like"/>
    <property type="match status" value="1"/>
</dbReference>
<dbReference type="GO" id="GO:0030159">
    <property type="term" value="F:signaling receptor complex adaptor activity"/>
    <property type="evidence" value="ECO:0007669"/>
    <property type="project" value="TreeGrafter"/>
</dbReference>
<evidence type="ECO:0000313" key="10">
    <source>
        <dbReference type="Proteomes" id="UP001177023"/>
    </source>
</evidence>
<dbReference type="PANTHER" id="PTHR13886:SF4">
    <property type="entry name" value="JNK-INTERACTING PROTEIN 3"/>
    <property type="match status" value="1"/>
</dbReference>
<dbReference type="InterPro" id="IPR015943">
    <property type="entry name" value="WD40/YVTN_repeat-like_dom_sf"/>
</dbReference>
<evidence type="ECO:0000259" key="8">
    <source>
        <dbReference type="PROSITE" id="PS51777"/>
    </source>
</evidence>
<dbReference type="GO" id="GO:0019894">
    <property type="term" value="F:kinesin binding"/>
    <property type="evidence" value="ECO:0007669"/>
    <property type="project" value="TreeGrafter"/>
</dbReference>
<evidence type="ECO:0000256" key="1">
    <source>
        <dbReference type="ARBA" id="ARBA00004496"/>
    </source>
</evidence>
<name>A0AA36GAI9_9BILA</name>
<feature type="region of interest" description="Disordered" evidence="6">
    <location>
        <begin position="444"/>
        <end position="466"/>
    </location>
</feature>
<feature type="coiled-coil region" evidence="5">
    <location>
        <begin position="116"/>
        <end position="210"/>
    </location>
</feature>
<sequence length="1234" mass="138395">MSKNELGEEPKNALGRLGGSLGKLRKLFDQLGSNEKQVQKMEDSTTSSEIVYGGESPTVENVDGPRKMSPKVEALAATVYRELEHLIQRFGDDSVTSLMPQIINVLEHLEIAYLEKDEATIEHEMLKEDIEQLSTQYDREKSQRKQQDQKYMEFEDEMVGQQRELEAKIGSLESIMRMLELKAKNATDHANRLEEREADQKVEYDRLHERYNVLLRTHIDHMERTKYLLGSDKFEMMQNMPLQTGRGKTGMGMAASVDASSIRGVSDLISAAMSHSMSHDVNLANHISEEVDYQEEFGQSADIDTPREDNERARLPAVESELEMPDEAPEAMRTSLHNPVLANEPEPEDALGADLTGNLVDPAEFASAVNDTFIGMGREVENLIKENTELLDMKNALNIVKNDLILKVDELSSEQEILREEVRSLEMVRAKMSEQLQQVEDELKDTKRKLSDKEAEQEEEDVPLAQRKRFTRSEMQRVLIDRNMYKEKLMELEESLKWTELQRAKKLQQQPMPKQAKGGIWDFFSGLFGDSPSPPSSARRQLRAQEASRNKMTKSVEFLDADLISERRAAERRKQYKLVREHVKKDDSGRLQAYGWSIPSTVDTSSSTQVPVPVCCRPVMEQLPQLKVWCCTGVILKGGKLPNGSFISGESIYFGLTKQRLVRDGQRANSDNLELEIDRSRALEAREKEISEWAPTSLIWVASSNQGRSQIAIVDANNPNNVIDQFCACDSHLLCMASVHGVLENEPWCDETSAKKLLRGGGYVKEVPEGIDSAELGAVAWVEMRKLEDTDDNVETLCSNEQKPSPKRARDFSLCEQAAVAGTSEPKGSKKPAKIEEAEEAREKSQVVKVLEKGPIPQEEPIGPRGSLPHHLKASLERYEQVSSHPDTALPTIWMGSQNQYIYIHSAVTAWRQCLRRIKLPDAVLAITHTAGRVFAALANGTIVVFHRNKQGAWSSEGYHCVRLGPPSASVRSLEVVGSSLWAAYKNCIVVLDVDTLNVQKVFAAHPRKDSQVRALQWAGAGVWTTIRLDSTIRLFHAYTYELLQDVDIEPYVTKMLGTSKLDFSFMRPTALLVSNRRLWVGTGTGVVISVPLSSELEDTTKKIAPPGAKGPGGLVRVYKKPESEATTDGSNLFIPYCNLSQAQLSFHGHRDSVKFFQAVPGEHKPVTEGQEADAQLRRMLMISGGDGYIDFRIGDDSEGVEQNPKDDESVRVRDMSHLIIWELDAELPVLGSS</sequence>
<dbReference type="PANTHER" id="PTHR13886">
    <property type="entry name" value="JNK/SAPK-ASSOCIATED PROTEIN"/>
    <property type="match status" value="1"/>
</dbReference>
<feature type="domain" description="RH2" evidence="8">
    <location>
        <begin position="467"/>
        <end position="542"/>
    </location>
</feature>
<evidence type="ECO:0000256" key="5">
    <source>
        <dbReference type="SAM" id="Coils"/>
    </source>
</evidence>
<dbReference type="Pfam" id="PF09744">
    <property type="entry name" value="RH1"/>
    <property type="match status" value="1"/>
</dbReference>
<proteinExistence type="inferred from homology"/>
<dbReference type="Pfam" id="PF19056">
    <property type="entry name" value="WD40_2"/>
    <property type="match status" value="1"/>
</dbReference>
<dbReference type="Pfam" id="PF16471">
    <property type="entry name" value="JIP_LZII"/>
    <property type="match status" value="1"/>
</dbReference>
<feature type="domain" description="RH1" evidence="7">
    <location>
        <begin position="55"/>
        <end position="143"/>
    </location>
</feature>
<dbReference type="InterPro" id="IPR032486">
    <property type="entry name" value="JIP_LZII"/>
</dbReference>
<dbReference type="GO" id="GO:0008432">
    <property type="term" value="F:JUN kinase binding"/>
    <property type="evidence" value="ECO:0007669"/>
    <property type="project" value="TreeGrafter"/>
</dbReference>
<dbReference type="Gene3D" id="1.20.58.1770">
    <property type="match status" value="1"/>
</dbReference>
<evidence type="ECO:0000256" key="4">
    <source>
        <dbReference type="ARBA" id="ARBA00023054"/>
    </source>
</evidence>
<dbReference type="EMBL" id="CATQJA010002654">
    <property type="protein sequence ID" value="CAJ0578525.1"/>
    <property type="molecule type" value="Genomic_DNA"/>
</dbReference>
<evidence type="ECO:0000259" key="7">
    <source>
        <dbReference type="PROSITE" id="PS51776"/>
    </source>
</evidence>
<dbReference type="PROSITE" id="PS51776">
    <property type="entry name" value="RH1"/>
    <property type="match status" value="1"/>
</dbReference>
<gene>
    <name evidence="9" type="ORF">MSPICULIGERA_LOCUS16773</name>
</gene>
<feature type="non-terminal residue" evidence="9">
    <location>
        <position position="1234"/>
    </location>
</feature>
<dbReference type="AlphaFoldDB" id="A0AA36GAI9"/>
<evidence type="ECO:0000256" key="2">
    <source>
        <dbReference type="ARBA" id="ARBA00009866"/>
    </source>
</evidence>
<accession>A0AA36GAI9</accession>
<feature type="compositionally biased region" description="Basic and acidic residues" evidence="6">
    <location>
        <begin position="833"/>
        <end position="848"/>
    </location>
</feature>
<dbReference type="InterPro" id="IPR011047">
    <property type="entry name" value="Quinoprotein_ADH-like_sf"/>
</dbReference>
<dbReference type="InterPro" id="IPR034744">
    <property type="entry name" value="RH2"/>
</dbReference>
<evidence type="ECO:0000256" key="6">
    <source>
        <dbReference type="SAM" id="MobiDB-lite"/>
    </source>
</evidence>
<comment type="similarity">
    <text evidence="2">Belongs to the JIP scaffold family.</text>
</comment>
<feature type="region of interest" description="Disordered" evidence="6">
    <location>
        <begin position="821"/>
        <end position="848"/>
    </location>
</feature>
<dbReference type="InterPro" id="IPR034743">
    <property type="entry name" value="RH1"/>
</dbReference>
<dbReference type="GO" id="GO:0005737">
    <property type="term" value="C:cytoplasm"/>
    <property type="evidence" value="ECO:0007669"/>
    <property type="project" value="UniProtKB-SubCell"/>
</dbReference>
<evidence type="ECO:0000256" key="3">
    <source>
        <dbReference type="ARBA" id="ARBA00022490"/>
    </source>
</evidence>
<dbReference type="GO" id="GO:0016192">
    <property type="term" value="P:vesicle-mediated transport"/>
    <property type="evidence" value="ECO:0007669"/>
    <property type="project" value="TreeGrafter"/>
</dbReference>
<dbReference type="PROSITE" id="PS51777">
    <property type="entry name" value="RH2"/>
    <property type="match status" value="1"/>
</dbReference>
<dbReference type="GO" id="GO:0005078">
    <property type="term" value="F:MAP-kinase scaffold activity"/>
    <property type="evidence" value="ECO:0007669"/>
    <property type="project" value="InterPro"/>
</dbReference>
<protein>
    <submittedName>
        <fullName evidence="9">Uncharacterized protein</fullName>
    </submittedName>
</protein>
<keyword evidence="3" id="KW-0963">Cytoplasm</keyword>